<proteinExistence type="predicted"/>
<accession>A0A3P1T344</accession>
<evidence type="ECO:0000313" key="4">
    <source>
        <dbReference type="Proteomes" id="UP000280819"/>
    </source>
</evidence>
<dbReference type="OrthoDB" id="9968529at2"/>
<evidence type="ECO:0000313" key="3">
    <source>
        <dbReference type="EMBL" id="RRD03565.1"/>
    </source>
</evidence>
<name>A0A3P1T344_9ACTN</name>
<gene>
    <name evidence="3" type="ORF">EII34_13310</name>
</gene>
<dbReference type="EMBL" id="RQZG01000018">
    <property type="protein sequence ID" value="RRD03565.1"/>
    <property type="molecule type" value="Genomic_DNA"/>
</dbReference>
<dbReference type="Proteomes" id="UP000280819">
    <property type="component" value="Unassembled WGS sequence"/>
</dbReference>
<protein>
    <submittedName>
        <fullName evidence="3">Uncharacterized protein</fullName>
    </submittedName>
</protein>
<reference evidence="3 4" key="1">
    <citation type="submission" date="2018-11" db="EMBL/GenBank/DDBJ databases">
        <title>Genomes From Bacteria Associated with the Canine Oral Cavity: a Test Case for Automated Genome-Based Taxonomic Assignment.</title>
        <authorList>
            <person name="Coil D.A."/>
            <person name="Jospin G."/>
            <person name="Darling A.E."/>
            <person name="Wallis C."/>
            <person name="Davis I.J."/>
            <person name="Harris S."/>
            <person name="Eisen J.A."/>
            <person name="Holcombe L.J."/>
            <person name="O'Flynn C."/>
        </authorList>
    </citation>
    <scope>NUCLEOTIDE SEQUENCE [LARGE SCALE GENOMIC DNA]</scope>
    <source>
        <strain evidence="3 4">OH887_COT-365</strain>
    </source>
</reference>
<sequence>MCRRTLSATATIVVLLGMVATPHWALADDNPCDPANGRYICDGSEDQPEGDRHPWRPPKLPDTGVADLPGIVLTP</sequence>
<comment type="caution">
    <text evidence="3">The sequence shown here is derived from an EMBL/GenBank/DDBJ whole genome shotgun (WGS) entry which is preliminary data.</text>
</comment>
<dbReference type="AlphaFoldDB" id="A0A3P1T344"/>
<feature type="chain" id="PRO_5018245333" evidence="2">
    <location>
        <begin position="28"/>
        <end position="75"/>
    </location>
</feature>
<keyword evidence="2" id="KW-0732">Signal</keyword>
<organism evidence="3 4">
    <name type="scientific">Arachnia propionica</name>
    <dbReference type="NCBI Taxonomy" id="1750"/>
    <lineage>
        <taxon>Bacteria</taxon>
        <taxon>Bacillati</taxon>
        <taxon>Actinomycetota</taxon>
        <taxon>Actinomycetes</taxon>
        <taxon>Propionibacteriales</taxon>
        <taxon>Propionibacteriaceae</taxon>
        <taxon>Arachnia</taxon>
    </lineage>
</organism>
<evidence type="ECO:0000256" key="1">
    <source>
        <dbReference type="SAM" id="MobiDB-lite"/>
    </source>
</evidence>
<feature type="signal peptide" evidence="2">
    <location>
        <begin position="1"/>
        <end position="27"/>
    </location>
</feature>
<evidence type="ECO:0000256" key="2">
    <source>
        <dbReference type="SAM" id="SignalP"/>
    </source>
</evidence>
<feature type="region of interest" description="Disordered" evidence="1">
    <location>
        <begin position="37"/>
        <end position="75"/>
    </location>
</feature>
<dbReference type="RefSeq" id="WP_124845657.1">
    <property type="nucleotide sequence ID" value="NZ_RQZG01000018.1"/>
</dbReference>